<dbReference type="EMBL" id="ML212277">
    <property type="protein sequence ID" value="TFK78876.1"/>
    <property type="molecule type" value="Genomic_DNA"/>
</dbReference>
<keyword evidence="3" id="KW-1185">Reference proteome</keyword>
<dbReference type="InterPro" id="IPR036314">
    <property type="entry name" value="SOD_C_sf"/>
</dbReference>
<accession>A0A5C3NMZ8</accession>
<sequence>MSLSPHLATSMILWRRGNEPHTEKLEIVTIPNQDPPRSPIYINDIWHYAFNFQYHTINAEYLTAIT</sequence>
<dbReference type="GO" id="GO:0004784">
    <property type="term" value="F:superoxide dismutase activity"/>
    <property type="evidence" value="ECO:0007669"/>
    <property type="project" value="InterPro"/>
</dbReference>
<reference evidence="2 3" key="1">
    <citation type="journal article" date="2019" name="Nat. Ecol. Evol.">
        <title>Megaphylogeny resolves global patterns of mushroom evolution.</title>
        <authorList>
            <person name="Varga T."/>
            <person name="Krizsan K."/>
            <person name="Foldi C."/>
            <person name="Dima B."/>
            <person name="Sanchez-Garcia M."/>
            <person name="Sanchez-Ramirez S."/>
            <person name="Szollosi G.J."/>
            <person name="Szarkandi J.G."/>
            <person name="Papp V."/>
            <person name="Albert L."/>
            <person name="Andreopoulos W."/>
            <person name="Angelini C."/>
            <person name="Antonin V."/>
            <person name="Barry K.W."/>
            <person name="Bougher N.L."/>
            <person name="Buchanan P."/>
            <person name="Buyck B."/>
            <person name="Bense V."/>
            <person name="Catcheside P."/>
            <person name="Chovatia M."/>
            <person name="Cooper J."/>
            <person name="Damon W."/>
            <person name="Desjardin D."/>
            <person name="Finy P."/>
            <person name="Geml J."/>
            <person name="Haridas S."/>
            <person name="Hughes K."/>
            <person name="Justo A."/>
            <person name="Karasinski D."/>
            <person name="Kautmanova I."/>
            <person name="Kiss B."/>
            <person name="Kocsube S."/>
            <person name="Kotiranta H."/>
            <person name="LaButti K.M."/>
            <person name="Lechner B.E."/>
            <person name="Liimatainen K."/>
            <person name="Lipzen A."/>
            <person name="Lukacs Z."/>
            <person name="Mihaltcheva S."/>
            <person name="Morgado L.N."/>
            <person name="Niskanen T."/>
            <person name="Noordeloos M.E."/>
            <person name="Ohm R.A."/>
            <person name="Ortiz-Santana B."/>
            <person name="Ovrebo C."/>
            <person name="Racz N."/>
            <person name="Riley R."/>
            <person name="Savchenko A."/>
            <person name="Shiryaev A."/>
            <person name="Soop K."/>
            <person name="Spirin V."/>
            <person name="Szebenyi C."/>
            <person name="Tomsovsky M."/>
            <person name="Tulloss R.E."/>
            <person name="Uehling J."/>
            <person name="Grigoriev I.V."/>
            <person name="Vagvolgyi C."/>
            <person name="Papp T."/>
            <person name="Martin F.M."/>
            <person name="Miettinen O."/>
            <person name="Hibbett D.S."/>
            <person name="Nagy L.G."/>
        </authorList>
    </citation>
    <scope>NUCLEOTIDE SEQUENCE [LARGE SCALE GENOMIC DNA]</scope>
    <source>
        <strain evidence="2 3">HHB13444</strain>
    </source>
</reference>
<evidence type="ECO:0000313" key="3">
    <source>
        <dbReference type="Proteomes" id="UP000308197"/>
    </source>
</evidence>
<feature type="domain" description="Manganese/iron superoxide dismutase C-terminal" evidence="1">
    <location>
        <begin position="21"/>
        <end position="65"/>
    </location>
</feature>
<name>A0A5C3NMZ8_9APHY</name>
<dbReference type="AlphaFoldDB" id="A0A5C3NMZ8"/>
<dbReference type="InterPro" id="IPR019832">
    <property type="entry name" value="Mn/Fe_SOD_C"/>
</dbReference>
<evidence type="ECO:0000313" key="2">
    <source>
        <dbReference type="EMBL" id="TFK78876.1"/>
    </source>
</evidence>
<gene>
    <name evidence="2" type="ORF">K466DRAFT_668305</name>
</gene>
<organism evidence="2 3">
    <name type="scientific">Polyporus arcularius HHB13444</name>
    <dbReference type="NCBI Taxonomy" id="1314778"/>
    <lineage>
        <taxon>Eukaryota</taxon>
        <taxon>Fungi</taxon>
        <taxon>Dikarya</taxon>
        <taxon>Basidiomycota</taxon>
        <taxon>Agaricomycotina</taxon>
        <taxon>Agaricomycetes</taxon>
        <taxon>Polyporales</taxon>
        <taxon>Polyporaceae</taxon>
        <taxon>Polyporus</taxon>
    </lineage>
</organism>
<evidence type="ECO:0000259" key="1">
    <source>
        <dbReference type="Pfam" id="PF02777"/>
    </source>
</evidence>
<dbReference type="GO" id="GO:0046872">
    <property type="term" value="F:metal ion binding"/>
    <property type="evidence" value="ECO:0007669"/>
    <property type="project" value="InterPro"/>
</dbReference>
<dbReference type="Pfam" id="PF02777">
    <property type="entry name" value="Sod_Fe_C"/>
    <property type="match status" value="1"/>
</dbReference>
<dbReference type="InParanoid" id="A0A5C3NMZ8"/>
<proteinExistence type="predicted"/>
<protein>
    <recommendedName>
        <fullName evidence="1">Manganese/iron superoxide dismutase C-terminal domain-containing protein</fullName>
    </recommendedName>
</protein>
<dbReference type="Gene3D" id="3.55.40.20">
    <property type="entry name" value="Iron/manganese superoxide dismutase, C-terminal domain"/>
    <property type="match status" value="1"/>
</dbReference>
<dbReference type="SUPFAM" id="SSF54719">
    <property type="entry name" value="Fe,Mn superoxide dismutase (SOD), C-terminal domain"/>
    <property type="match status" value="1"/>
</dbReference>
<dbReference type="Proteomes" id="UP000308197">
    <property type="component" value="Unassembled WGS sequence"/>
</dbReference>